<dbReference type="PRINTS" id="PR01179">
    <property type="entry name" value="ODADCRBXLASE"/>
</dbReference>
<evidence type="ECO:0000256" key="13">
    <source>
        <dbReference type="ARBA" id="ARBA00049127"/>
    </source>
</evidence>
<dbReference type="GO" id="GO:0008295">
    <property type="term" value="P:spermidine biosynthetic process"/>
    <property type="evidence" value="ECO:0007669"/>
    <property type="project" value="UniProtKB-KW"/>
</dbReference>
<dbReference type="InterPro" id="IPR022653">
    <property type="entry name" value="De-COase2_pyr-phos_BS"/>
</dbReference>
<evidence type="ECO:0000256" key="10">
    <source>
        <dbReference type="ARBA" id="ARBA00034138"/>
    </source>
</evidence>
<evidence type="ECO:0000256" key="3">
    <source>
        <dbReference type="ARBA" id="ARBA00008466"/>
    </source>
</evidence>
<dbReference type="Pfam" id="PF01536">
    <property type="entry name" value="SAM_decarbox"/>
    <property type="match status" value="1"/>
</dbReference>
<dbReference type="Gene3D" id="3.60.90.10">
    <property type="entry name" value="S-adenosylmethionine decarboxylase"/>
    <property type="match status" value="1"/>
</dbReference>
<accession>A0A8T2V9B8</accession>
<evidence type="ECO:0000256" key="4">
    <source>
        <dbReference type="ARBA" id="ARBA00008872"/>
    </source>
</evidence>
<dbReference type="Gene3D" id="2.40.37.10">
    <property type="entry name" value="Lyase, Ornithine Decarboxylase, Chain A, domain 1"/>
    <property type="match status" value="1"/>
</dbReference>
<dbReference type="GO" id="GO:0006597">
    <property type="term" value="P:spermine biosynthetic process"/>
    <property type="evidence" value="ECO:0007669"/>
    <property type="project" value="InterPro"/>
</dbReference>
<dbReference type="Gene3D" id="3.30.360.50">
    <property type="entry name" value="S-adenosylmethionine decarboxylase"/>
    <property type="match status" value="1"/>
</dbReference>
<evidence type="ECO:0000256" key="11">
    <source>
        <dbReference type="ARBA" id="ARBA00046672"/>
    </source>
</evidence>
<comment type="catalytic activity">
    <reaction evidence="13">
        <text>L-ornithine + H(+) = putrescine + CO2</text>
        <dbReference type="Rhea" id="RHEA:22964"/>
        <dbReference type="ChEBI" id="CHEBI:15378"/>
        <dbReference type="ChEBI" id="CHEBI:16526"/>
        <dbReference type="ChEBI" id="CHEBI:46911"/>
        <dbReference type="ChEBI" id="CHEBI:326268"/>
        <dbReference type="EC" id="4.1.1.17"/>
    </reaction>
</comment>
<keyword evidence="8" id="KW-0456">Lyase</keyword>
<dbReference type="InterPro" id="IPR001985">
    <property type="entry name" value="S-AdoMet_decarboxylase_euk"/>
</dbReference>
<protein>
    <recommendedName>
        <fullName evidence="10">ornithine decarboxylase</fullName>
        <ecNumber evidence="10">4.1.1.17</ecNumber>
    </recommendedName>
</protein>
<evidence type="ECO:0000313" key="16">
    <source>
        <dbReference type="EMBL" id="KAH7443800.1"/>
    </source>
</evidence>
<dbReference type="GO" id="GO:0004014">
    <property type="term" value="F:adenosylmethionine decarboxylase activity"/>
    <property type="evidence" value="ECO:0007669"/>
    <property type="project" value="UniProtKB-EC"/>
</dbReference>
<comment type="catalytic activity">
    <reaction evidence="12">
        <text>S-adenosyl-L-methionine + H(+) = S-adenosyl 3-(methylsulfanyl)propylamine + CO2</text>
        <dbReference type="Rhea" id="RHEA:15981"/>
        <dbReference type="ChEBI" id="CHEBI:15378"/>
        <dbReference type="ChEBI" id="CHEBI:16526"/>
        <dbReference type="ChEBI" id="CHEBI:57443"/>
        <dbReference type="ChEBI" id="CHEBI:59789"/>
        <dbReference type="EC" id="4.1.1.50"/>
    </reaction>
</comment>
<dbReference type="InterPro" id="IPR016067">
    <property type="entry name" value="S-AdoMet_deCO2ase_core"/>
</dbReference>
<comment type="pathway">
    <text evidence="9">Amine and polyamine biosynthesis; putrescine biosynthesis via L-ornithine pathway; putrescine from L-ornithine: step 1/1.</text>
</comment>
<dbReference type="PANTHER" id="PTHR11482">
    <property type="entry name" value="ARGININE/DIAMINOPIMELATE/ORNITHINE DECARBOXYLASE"/>
    <property type="match status" value="1"/>
</dbReference>
<dbReference type="SUPFAM" id="SSF50621">
    <property type="entry name" value="Alanine racemase C-terminal domain-like"/>
    <property type="match status" value="1"/>
</dbReference>
<dbReference type="PRINTS" id="PR01182">
    <property type="entry name" value="ORNDCRBXLASE"/>
</dbReference>
<evidence type="ECO:0000256" key="14">
    <source>
        <dbReference type="PIRSR" id="PIRSR600183-50"/>
    </source>
</evidence>
<feature type="active site" description="Proton donor" evidence="14">
    <location>
        <position position="822"/>
    </location>
</feature>
<dbReference type="FunFam" id="3.60.90.10:FF:000002">
    <property type="entry name" value="S-adenosylmethionine decarboxylase proenzyme"/>
    <property type="match status" value="1"/>
</dbReference>
<dbReference type="InterPro" id="IPR022644">
    <property type="entry name" value="De-COase2_N"/>
</dbReference>
<dbReference type="GO" id="GO:0004586">
    <property type="term" value="F:ornithine decarboxylase activity"/>
    <property type="evidence" value="ECO:0007669"/>
    <property type="project" value="UniProtKB-EC"/>
</dbReference>
<keyword evidence="7" id="KW-0620">Polyamine biosynthesis</keyword>
<dbReference type="EMBL" id="CM035407">
    <property type="protein sequence ID" value="KAH7443796.1"/>
    <property type="molecule type" value="Genomic_DNA"/>
</dbReference>
<evidence type="ECO:0000256" key="6">
    <source>
        <dbReference type="ARBA" id="ARBA00023066"/>
    </source>
</evidence>
<comment type="subunit">
    <text evidence="11">Homodimer. Only the dimer is catalytically active, as the active sites are constructed of residues from both monomers.</text>
</comment>
<organism evidence="16 17">
    <name type="scientific">Ceratopteris richardii</name>
    <name type="common">Triangle waterfern</name>
    <dbReference type="NCBI Taxonomy" id="49495"/>
    <lineage>
        <taxon>Eukaryota</taxon>
        <taxon>Viridiplantae</taxon>
        <taxon>Streptophyta</taxon>
        <taxon>Embryophyta</taxon>
        <taxon>Tracheophyta</taxon>
        <taxon>Polypodiopsida</taxon>
        <taxon>Polypodiidae</taxon>
        <taxon>Polypodiales</taxon>
        <taxon>Pteridineae</taxon>
        <taxon>Pteridaceae</taxon>
        <taxon>Parkerioideae</taxon>
        <taxon>Ceratopteris</taxon>
    </lineage>
</organism>
<dbReference type="InterPro" id="IPR048283">
    <property type="entry name" value="AdoMetDC-like"/>
</dbReference>
<dbReference type="Proteomes" id="UP000825935">
    <property type="component" value="Chromosome 2"/>
</dbReference>
<evidence type="ECO:0000259" key="15">
    <source>
        <dbReference type="Pfam" id="PF02784"/>
    </source>
</evidence>
<comment type="caution">
    <text evidence="16">The sequence shown here is derived from an EMBL/GenBank/DDBJ whole genome shotgun (WGS) entry which is preliminary data.</text>
</comment>
<evidence type="ECO:0000256" key="12">
    <source>
        <dbReference type="ARBA" id="ARBA00048112"/>
    </source>
</evidence>
<dbReference type="InterPro" id="IPR029066">
    <property type="entry name" value="PLP-binding_barrel"/>
</dbReference>
<evidence type="ECO:0000256" key="8">
    <source>
        <dbReference type="ARBA" id="ARBA00023239"/>
    </source>
</evidence>
<dbReference type="GO" id="GO:0005737">
    <property type="term" value="C:cytoplasm"/>
    <property type="evidence" value="ECO:0007669"/>
    <property type="project" value="TreeGrafter"/>
</dbReference>
<keyword evidence="5 14" id="KW-0663">Pyridoxal phosphate</keyword>
<dbReference type="AlphaFoldDB" id="A0A8T2V9B8"/>
<dbReference type="GO" id="GO:0033387">
    <property type="term" value="P:putrescine biosynthetic process from arginine, via ornithine"/>
    <property type="evidence" value="ECO:0007669"/>
    <property type="project" value="TreeGrafter"/>
</dbReference>
<name>A0A8T2V9B8_CERRI</name>
<feature type="domain" description="Orn/DAP/Arg decarboxylase 2 N-terminal" evidence="15">
    <location>
        <begin position="513"/>
        <end position="748"/>
    </location>
</feature>
<dbReference type="EC" id="4.1.1.17" evidence="10"/>
<evidence type="ECO:0000256" key="1">
    <source>
        <dbReference type="ARBA" id="ARBA00001933"/>
    </source>
</evidence>
<dbReference type="PROSITE" id="PS00878">
    <property type="entry name" value="ODR_DC_2_1"/>
    <property type="match status" value="1"/>
</dbReference>
<evidence type="ECO:0000313" key="17">
    <source>
        <dbReference type="Proteomes" id="UP000825935"/>
    </source>
</evidence>
<evidence type="ECO:0000256" key="9">
    <source>
        <dbReference type="ARBA" id="ARBA00034115"/>
    </source>
</evidence>
<dbReference type="SUPFAM" id="SSF56276">
    <property type="entry name" value="S-adenosylmethionine decarboxylase"/>
    <property type="match status" value="1"/>
</dbReference>
<dbReference type="CDD" id="cd00622">
    <property type="entry name" value="PLPDE_III_ODC"/>
    <property type="match status" value="1"/>
</dbReference>
<evidence type="ECO:0000256" key="2">
    <source>
        <dbReference type="ARBA" id="ARBA00004911"/>
    </source>
</evidence>
<proteinExistence type="inferred from homology"/>
<gene>
    <name evidence="16" type="ORF">KP509_02G051300</name>
</gene>
<evidence type="ECO:0000256" key="7">
    <source>
        <dbReference type="ARBA" id="ARBA00023115"/>
    </source>
</evidence>
<dbReference type="FunFam" id="3.20.20.10:FF:000005">
    <property type="entry name" value="Ornithine decarboxylase"/>
    <property type="match status" value="1"/>
</dbReference>
<dbReference type="InterPro" id="IPR000183">
    <property type="entry name" value="Orn/DAP/Arg_de-COase"/>
</dbReference>
<comment type="similarity">
    <text evidence="4">Belongs to the Orn/Lys/Arg decarboxylase class-II family.</text>
</comment>
<comment type="pathway">
    <text evidence="2">Amine and polyamine biosynthesis; S-adenosylmethioninamine biosynthesis; S-adenosylmethioninamine from S-adenosyl-L-methionine: step 1/1.</text>
</comment>
<dbReference type="InterPro" id="IPR009006">
    <property type="entry name" value="Ala_racemase/Decarboxylase_C"/>
</dbReference>
<dbReference type="Gene3D" id="3.20.20.10">
    <property type="entry name" value="Alanine racemase"/>
    <property type="match status" value="1"/>
</dbReference>
<evidence type="ECO:0000256" key="5">
    <source>
        <dbReference type="ARBA" id="ARBA00022898"/>
    </source>
</evidence>
<dbReference type="NCBIfam" id="TIGR00535">
    <property type="entry name" value="SAM_DCase"/>
    <property type="match status" value="1"/>
</dbReference>
<comment type="similarity">
    <text evidence="3">Belongs to the eukaryotic AdoMetDC family.</text>
</comment>
<keyword evidence="17" id="KW-1185">Reference proteome</keyword>
<keyword evidence="6" id="KW-0745">Spermidine biosynthesis</keyword>
<dbReference type="SUPFAM" id="SSF51419">
    <property type="entry name" value="PLP-binding barrel"/>
    <property type="match status" value="1"/>
</dbReference>
<dbReference type="Pfam" id="PF02784">
    <property type="entry name" value="Orn_Arg_deC_N"/>
    <property type="match status" value="1"/>
</dbReference>
<dbReference type="InterPro" id="IPR002433">
    <property type="entry name" value="Orn_de-COase"/>
</dbReference>
<reference evidence="16" key="1">
    <citation type="submission" date="2021-08" db="EMBL/GenBank/DDBJ databases">
        <title>WGS assembly of Ceratopteris richardii.</title>
        <authorList>
            <person name="Marchant D.B."/>
            <person name="Chen G."/>
            <person name="Jenkins J."/>
            <person name="Shu S."/>
            <person name="Leebens-Mack J."/>
            <person name="Grimwood J."/>
            <person name="Schmutz J."/>
            <person name="Soltis P."/>
            <person name="Soltis D."/>
            <person name="Chen Z.-H."/>
        </authorList>
    </citation>
    <scope>NUCLEOTIDE SEQUENCE</scope>
    <source>
        <strain evidence="16">Whitten #5841</strain>
        <tissue evidence="16">Leaf</tissue>
    </source>
</reference>
<dbReference type="PANTHER" id="PTHR11482:SF6">
    <property type="entry name" value="ORNITHINE DECARBOXYLASE 1-RELATED"/>
    <property type="match status" value="1"/>
</dbReference>
<dbReference type="EMBL" id="CM035407">
    <property type="protein sequence ID" value="KAH7443800.1"/>
    <property type="molecule type" value="Genomic_DNA"/>
</dbReference>
<comment type="cofactor">
    <cofactor evidence="1 14">
        <name>pyridoxal 5'-phosphate</name>
        <dbReference type="ChEBI" id="CHEBI:597326"/>
    </cofactor>
</comment>
<sequence length="887" mass="98354">MGILLQPEEIIAGQQYENVKGLCGVGKLQFENTKDFEGVEKRLQLDIYENDNDFAEIEKVQFGNPKGFEGVEKRLQLDFFANEREAGLRALSRQDIERILMVAKCNIVSELSDCEVDTYVLSESSLFIYPFSLILKTCGTTKLLDTVPVVLGFAAQLNLQVKCCKYSRSTFIFPEEQSYPHGDFSQEIEYLDSFFGGLKAGSKAYVLGDPDAAQNWHIYVAAASVLESSELAEISWPIYTLEICMRDLDRSSARNFYRINCNDASEMTQRSGITKLLPKSKICDYVFDPCGYSMNAVESDAISTVHVTPEEGFSYASFEMMGYNSGDSEFQILINKVLHCFKPAICSIAIHVSSLPKSWTKSVPWATSVSPNGFVRDHFSMERLPDDSIVYFYNFSQEKSDLYSSVLKMPVHQKWLMPFTSKAPKIFPEDAVSNMSAGQCPISPHKVGHEDFTSSMYPLFRDSNQQDSHIAVEHDLSAMVSIIGPKPEDLDNLIRKHIVNSKREDAFYIFDLGAICRLWETWKKSMPRVHPFYAVKCNNDASLLALLSSLGAGFDVASKAELDLVRSLGVNGDRIIFANPCKLPTHILHAAKHDVHRTTFDSEGELYKLHKLNPQAEVVLRIRVCDPGARCPLGVKYGAEMEECEGLLAVAKHLGLQVVGIAFHVGSGASDPSSFAQGIAQARLLFDLARSMGLTSLRILDIGGGFVSDGGLGVSFSSAAASINDALDKFFPPSSGVTVIAEPGRFFAEESFTLATQIFGCRVRQRDGMEVAEYWVNDGIYGSMNCLLYDHATVSVRALHVSTMWESSWSKGYKSTIFGPTCDGLDTVMQNVWLPRLDYGDWLVFPRMGAYTKSAASSFNGFDISGLQTVYVVSTPLPSDFKCASCP</sequence>
<dbReference type="OrthoDB" id="5034579at2759"/>
<feature type="modified residue" description="N6-(pyridoxal phosphate)lysine" evidence="14">
    <location>
        <position position="536"/>
    </location>
</feature>